<sequence length="134" mass="14581">MSRYVGGAGSRQCFAEREKKEIRLSVVLCGKRKKTMSKVPSECSDDKIGNADQQGGGEGIDYSEEGEEEEEEVWSVKPKKQIPIRYTYTAGEGNCGLVGSCGDGVSYFNGEESPGKSRTLIPSLFLSPPTVYRG</sequence>
<dbReference type="Proteomes" id="UP001062846">
    <property type="component" value="Chromosome 13"/>
</dbReference>
<proteinExistence type="predicted"/>
<comment type="caution">
    <text evidence="1">The sequence shown here is derived from an EMBL/GenBank/DDBJ whole genome shotgun (WGS) entry which is preliminary data.</text>
</comment>
<name>A0ACC0LA15_RHOML</name>
<organism evidence="1 2">
    <name type="scientific">Rhododendron molle</name>
    <name type="common">Chinese azalea</name>
    <name type="synonym">Azalea mollis</name>
    <dbReference type="NCBI Taxonomy" id="49168"/>
    <lineage>
        <taxon>Eukaryota</taxon>
        <taxon>Viridiplantae</taxon>
        <taxon>Streptophyta</taxon>
        <taxon>Embryophyta</taxon>
        <taxon>Tracheophyta</taxon>
        <taxon>Spermatophyta</taxon>
        <taxon>Magnoliopsida</taxon>
        <taxon>eudicotyledons</taxon>
        <taxon>Gunneridae</taxon>
        <taxon>Pentapetalae</taxon>
        <taxon>asterids</taxon>
        <taxon>Ericales</taxon>
        <taxon>Ericaceae</taxon>
        <taxon>Ericoideae</taxon>
        <taxon>Rhodoreae</taxon>
        <taxon>Rhododendron</taxon>
    </lineage>
</organism>
<accession>A0ACC0LA15</accession>
<evidence type="ECO:0000313" key="1">
    <source>
        <dbReference type="EMBL" id="KAI8525390.1"/>
    </source>
</evidence>
<evidence type="ECO:0000313" key="2">
    <source>
        <dbReference type="Proteomes" id="UP001062846"/>
    </source>
</evidence>
<protein>
    <submittedName>
        <fullName evidence="1">Uncharacterized protein</fullName>
    </submittedName>
</protein>
<gene>
    <name evidence="1" type="ORF">RHMOL_Rhmol13G0226700</name>
</gene>
<dbReference type="EMBL" id="CM046400">
    <property type="protein sequence ID" value="KAI8525390.1"/>
    <property type="molecule type" value="Genomic_DNA"/>
</dbReference>
<reference evidence="1" key="1">
    <citation type="submission" date="2022-02" db="EMBL/GenBank/DDBJ databases">
        <title>Plant Genome Project.</title>
        <authorList>
            <person name="Zhang R.-G."/>
        </authorList>
    </citation>
    <scope>NUCLEOTIDE SEQUENCE</scope>
    <source>
        <strain evidence="1">AT1</strain>
    </source>
</reference>
<keyword evidence="2" id="KW-1185">Reference proteome</keyword>